<dbReference type="KEGG" id="nano:G5V58_11905"/>
<dbReference type="EMBL" id="CP049257">
    <property type="protein sequence ID" value="QIG43376.1"/>
    <property type="molecule type" value="Genomic_DNA"/>
</dbReference>
<dbReference type="InterPro" id="IPR005471">
    <property type="entry name" value="Tscrpt_reg_IclR_N"/>
</dbReference>
<dbReference type="PROSITE" id="PS51078">
    <property type="entry name" value="ICLR_ED"/>
    <property type="match status" value="1"/>
</dbReference>
<reference evidence="9 10" key="1">
    <citation type="submission" date="2020-02" db="EMBL/GenBank/DDBJ databases">
        <title>Full genome sequence of Nocardioides sp. R-3366.</title>
        <authorList>
            <person name="Im W.-T."/>
        </authorList>
    </citation>
    <scope>NUCLEOTIDE SEQUENCE [LARGE SCALE GENOMIC DNA]</scope>
    <source>
        <strain evidence="9 10">R-3366</strain>
    </source>
</reference>
<protein>
    <recommendedName>
        <fullName evidence="6">Glycerol operon regulatory protein</fullName>
    </recommendedName>
</protein>
<evidence type="ECO:0000259" key="7">
    <source>
        <dbReference type="PROSITE" id="PS51077"/>
    </source>
</evidence>
<dbReference type="AlphaFoldDB" id="A0A6G6WDU4"/>
<keyword evidence="10" id="KW-1185">Reference proteome</keyword>
<dbReference type="FunFam" id="1.10.10.10:FF:000056">
    <property type="entry name" value="IclR family transcriptional regulator"/>
    <property type="match status" value="1"/>
</dbReference>
<name>A0A6G6WDU4_9ACTN</name>
<evidence type="ECO:0000256" key="3">
    <source>
        <dbReference type="ARBA" id="ARBA00023125"/>
    </source>
</evidence>
<evidence type="ECO:0000256" key="1">
    <source>
        <dbReference type="ARBA" id="ARBA00022798"/>
    </source>
</evidence>
<evidence type="ECO:0000313" key="9">
    <source>
        <dbReference type="EMBL" id="QIG43376.1"/>
    </source>
</evidence>
<dbReference type="Gene3D" id="1.10.10.10">
    <property type="entry name" value="Winged helix-like DNA-binding domain superfamily/Winged helix DNA-binding domain"/>
    <property type="match status" value="1"/>
</dbReference>
<comment type="function">
    <text evidence="5">May be an activator protein for the gylABX operon.</text>
</comment>
<dbReference type="InterPro" id="IPR036388">
    <property type="entry name" value="WH-like_DNA-bd_sf"/>
</dbReference>
<organism evidence="9 10">
    <name type="scientific">Nocardioides anomalus</name>
    <dbReference type="NCBI Taxonomy" id="2712223"/>
    <lineage>
        <taxon>Bacteria</taxon>
        <taxon>Bacillati</taxon>
        <taxon>Actinomycetota</taxon>
        <taxon>Actinomycetes</taxon>
        <taxon>Propionibacteriales</taxon>
        <taxon>Nocardioidaceae</taxon>
        <taxon>Nocardioides</taxon>
    </lineage>
</organism>
<dbReference type="Pfam" id="PF01614">
    <property type="entry name" value="IclR_C"/>
    <property type="match status" value="1"/>
</dbReference>
<dbReference type="GO" id="GO:0003677">
    <property type="term" value="F:DNA binding"/>
    <property type="evidence" value="ECO:0007669"/>
    <property type="project" value="UniProtKB-KW"/>
</dbReference>
<evidence type="ECO:0000259" key="8">
    <source>
        <dbReference type="PROSITE" id="PS51078"/>
    </source>
</evidence>
<dbReference type="PANTHER" id="PTHR30136">
    <property type="entry name" value="HELIX-TURN-HELIX TRANSCRIPTIONAL REGULATOR, ICLR FAMILY"/>
    <property type="match status" value="1"/>
</dbReference>
<dbReference type="InterPro" id="IPR014757">
    <property type="entry name" value="Tscrpt_reg_IclR_C"/>
</dbReference>
<dbReference type="InterPro" id="IPR050707">
    <property type="entry name" value="HTH_MetabolicPath_Reg"/>
</dbReference>
<dbReference type="SMART" id="SM00346">
    <property type="entry name" value="HTH_ICLR"/>
    <property type="match status" value="1"/>
</dbReference>
<dbReference type="PANTHER" id="PTHR30136:SF35">
    <property type="entry name" value="HTH-TYPE TRANSCRIPTIONAL REGULATOR RV1719"/>
    <property type="match status" value="1"/>
</dbReference>
<dbReference type="InterPro" id="IPR029016">
    <property type="entry name" value="GAF-like_dom_sf"/>
</dbReference>
<evidence type="ECO:0000256" key="6">
    <source>
        <dbReference type="ARBA" id="ARBA00070406"/>
    </source>
</evidence>
<dbReference type="GO" id="GO:0045892">
    <property type="term" value="P:negative regulation of DNA-templated transcription"/>
    <property type="evidence" value="ECO:0007669"/>
    <property type="project" value="TreeGrafter"/>
</dbReference>
<keyword evidence="4" id="KW-0804">Transcription</keyword>
<evidence type="ECO:0000256" key="4">
    <source>
        <dbReference type="ARBA" id="ARBA00023163"/>
    </source>
</evidence>
<feature type="domain" description="IclR-ED" evidence="8">
    <location>
        <begin position="82"/>
        <end position="255"/>
    </location>
</feature>
<gene>
    <name evidence="9" type="ORF">G5V58_11905</name>
</gene>
<evidence type="ECO:0000256" key="2">
    <source>
        <dbReference type="ARBA" id="ARBA00023015"/>
    </source>
</evidence>
<accession>A0A6G6WDU4</accession>
<evidence type="ECO:0000313" key="10">
    <source>
        <dbReference type="Proteomes" id="UP000502996"/>
    </source>
</evidence>
<dbReference type="Pfam" id="PF09339">
    <property type="entry name" value="HTH_IclR"/>
    <property type="match status" value="1"/>
</dbReference>
<dbReference type="InterPro" id="IPR036390">
    <property type="entry name" value="WH_DNA-bd_sf"/>
</dbReference>
<proteinExistence type="predicted"/>
<dbReference type="Proteomes" id="UP000502996">
    <property type="component" value="Chromosome"/>
</dbReference>
<dbReference type="GO" id="GO:0003700">
    <property type="term" value="F:DNA-binding transcription factor activity"/>
    <property type="evidence" value="ECO:0007669"/>
    <property type="project" value="TreeGrafter"/>
</dbReference>
<dbReference type="RefSeq" id="WP_165232783.1">
    <property type="nucleotide sequence ID" value="NZ_CP049257.1"/>
</dbReference>
<evidence type="ECO:0000256" key="5">
    <source>
        <dbReference type="ARBA" id="ARBA00058938"/>
    </source>
</evidence>
<sequence>MGESEDDVVVSDDGRRLRPVKSLLRALDVLTALARSERPLTLGEIVEQTDFSRTAAYNVLATYELRGLVRRDDQGRYELGWGLFELGERARSRSDLTDVARPVVEDLAESTGETVLLGVLDQGSVIYVEKAESRRSIRMVEAPGRRLPLHESATGLVLLAHAGTTLRDRYLEQQDSRSGLTQRVATILATGVAVSVQDLDPDLSSASVPVHGPDDHVLAALTVAGPASRLTRERVEEFLPALVASAASISKAVGGRTHP</sequence>
<keyword evidence="2" id="KW-0805">Transcription regulation</keyword>
<dbReference type="SUPFAM" id="SSF46785">
    <property type="entry name" value="Winged helix' DNA-binding domain"/>
    <property type="match status" value="1"/>
</dbReference>
<keyword evidence="1" id="KW-0319">Glycerol metabolism</keyword>
<dbReference type="GO" id="GO:0006071">
    <property type="term" value="P:glycerol metabolic process"/>
    <property type="evidence" value="ECO:0007669"/>
    <property type="project" value="UniProtKB-KW"/>
</dbReference>
<dbReference type="SUPFAM" id="SSF55781">
    <property type="entry name" value="GAF domain-like"/>
    <property type="match status" value="1"/>
</dbReference>
<dbReference type="PROSITE" id="PS51077">
    <property type="entry name" value="HTH_ICLR"/>
    <property type="match status" value="1"/>
</dbReference>
<dbReference type="Gene3D" id="3.30.450.40">
    <property type="match status" value="1"/>
</dbReference>
<keyword evidence="3" id="KW-0238">DNA-binding</keyword>
<feature type="domain" description="HTH iclR-type" evidence="7">
    <location>
        <begin position="20"/>
        <end position="81"/>
    </location>
</feature>